<evidence type="ECO:0000256" key="10">
    <source>
        <dbReference type="SAM" id="Phobius"/>
    </source>
</evidence>
<dbReference type="AlphaFoldDB" id="A0A8H7GP58"/>
<keyword evidence="7 10" id="KW-0472">Membrane</keyword>
<keyword evidence="8" id="KW-0675">Receptor</keyword>
<reference evidence="11" key="1">
    <citation type="submission" date="2020-10" db="EMBL/GenBank/DDBJ databases">
        <title>The Whole-Genome Sequence of Metschnikowia persimmonesis, a Novel Endophytic Yeast Species Isolated from Medicinal Plant Diospyros kaki Thumb.</title>
        <authorList>
            <person name="Rahmat E."/>
            <person name="Kang Y."/>
        </authorList>
    </citation>
    <scope>NUCLEOTIDE SEQUENCE</scope>
    <source>
        <strain evidence="11">KIOM G15050</strain>
    </source>
</reference>
<sequence>MSDATGQILAAFSFIALVILVPPLCYHVQNRNIPAASLITWFCIQNLTTFINAVIWSGEDYTQGYDGKVYCDITVRILSGATVGLLCATACIIFNLFMIIAARNHGYLARDSKTKLIVNILMCWANPLLLMGITVLAQTHRYDVARYYGCSAPWSYTLGSVMLVSLWNVIWIAVACVFAILTIIELARKRKDILDILRCTNSGLNMRKFLRLIILSFLIVLVFSPVTLVSFAADVRAASSVTDEVRMAYSSIKWSDIYAYDIGMSNISAKIVPIIFSFITFFLFGLGTEALKMYRSFLVSLGFKSLRKNEPKDFYVAKDFHESRQTSKQTQSTEETVGLSSIEYEHFQTLVLEKEPFSLLPDSNDAATFYSRH</sequence>
<dbReference type="GO" id="GO:0000750">
    <property type="term" value="P:pheromone-dependent signal transduction involved in conjugation with cellular fusion"/>
    <property type="evidence" value="ECO:0007669"/>
    <property type="project" value="TreeGrafter"/>
</dbReference>
<keyword evidence="12" id="KW-1185">Reference proteome</keyword>
<evidence type="ECO:0000256" key="8">
    <source>
        <dbReference type="ARBA" id="ARBA00023170"/>
    </source>
</evidence>
<comment type="similarity">
    <text evidence="2">Belongs to the G-protein coupled receptor 4 family.</text>
</comment>
<evidence type="ECO:0000256" key="2">
    <source>
        <dbReference type="ARBA" id="ARBA00011085"/>
    </source>
</evidence>
<evidence type="ECO:0000256" key="3">
    <source>
        <dbReference type="ARBA" id="ARBA00022507"/>
    </source>
</evidence>
<dbReference type="GO" id="GO:0005886">
    <property type="term" value="C:plasma membrane"/>
    <property type="evidence" value="ECO:0007669"/>
    <property type="project" value="TreeGrafter"/>
</dbReference>
<feature type="transmembrane region" description="Helical" evidence="10">
    <location>
        <begin position="116"/>
        <end position="137"/>
    </location>
</feature>
<feature type="transmembrane region" description="Helical" evidence="10">
    <location>
        <begin position="6"/>
        <end position="26"/>
    </location>
</feature>
<keyword evidence="4 10" id="KW-0812">Transmembrane</keyword>
<evidence type="ECO:0000256" key="4">
    <source>
        <dbReference type="ARBA" id="ARBA00022692"/>
    </source>
</evidence>
<keyword evidence="6" id="KW-0297">G-protein coupled receptor</keyword>
<evidence type="ECO:0000313" key="12">
    <source>
        <dbReference type="Proteomes" id="UP000649328"/>
    </source>
</evidence>
<organism evidence="11 12">
    <name type="scientific">Metschnikowia pulcherrima</name>
    <dbReference type="NCBI Taxonomy" id="27326"/>
    <lineage>
        <taxon>Eukaryota</taxon>
        <taxon>Fungi</taxon>
        <taxon>Dikarya</taxon>
        <taxon>Ascomycota</taxon>
        <taxon>Saccharomycotina</taxon>
        <taxon>Pichiomycetes</taxon>
        <taxon>Metschnikowiaceae</taxon>
        <taxon>Metschnikowia</taxon>
    </lineage>
</organism>
<dbReference type="PRINTS" id="PR00899">
    <property type="entry name" value="GPCRSTE3"/>
</dbReference>
<evidence type="ECO:0008006" key="13">
    <source>
        <dbReference type="Google" id="ProtNLM"/>
    </source>
</evidence>
<evidence type="ECO:0000256" key="5">
    <source>
        <dbReference type="ARBA" id="ARBA00022989"/>
    </source>
</evidence>
<evidence type="ECO:0000256" key="1">
    <source>
        <dbReference type="ARBA" id="ARBA00004141"/>
    </source>
</evidence>
<protein>
    <recommendedName>
        <fullName evidence="13">Pheromone a factor receptor</fullName>
    </recommendedName>
</protein>
<feature type="transmembrane region" description="Helical" evidence="10">
    <location>
        <begin position="77"/>
        <end position="104"/>
    </location>
</feature>
<dbReference type="Proteomes" id="UP000649328">
    <property type="component" value="Unassembled WGS sequence"/>
</dbReference>
<dbReference type="PANTHER" id="PTHR28097">
    <property type="entry name" value="PHEROMONE A FACTOR RECEPTOR"/>
    <property type="match status" value="1"/>
</dbReference>
<keyword evidence="3" id="KW-0589">Pheromone response</keyword>
<name>A0A8H7GP58_9ASCO</name>
<dbReference type="GO" id="GO:0004932">
    <property type="term" value="F:mating-type factor pheromone receptor activity"/>
    <property type="evidence" value="ECO:0007669"/>
    <property type="project" value="InterPro"/>
</dbReference>
<dbReference type="EMBL" id="JACBPP010000006">
    <property type="protein sequence ID" value="KAF8000738.1"/>
    <property type="molecule type" value="Genomic_DNA"/>
</dbReference>
<feature type="transmembrane region" description="Helical" evidence="10">
    <location>
        <begin position="267"/>
        <end position="286"/>
    </location>
</feature>
<proteinExistence type="inferred from homology"/>
<comment type="caution">
    <text evidence="11">The sequence shown here is derived from an EMBL/GenBank/DDBJ whole genome shotgun (WGS) entry which is preliminary data.</text>
</comment>
<evidence type="ECO:0000256" key="9">
    <source>
        <dbReference type="ARBA" id="ARBA00023224"/>
    </source>
</evidence>
<dbReference type="Pfam" id="PF02076">
    <property type="entry name" value="STE3"/>
    <property type="match status" value="1"/>
</dbReference>
<gene>
    <name evidence="11" type="ORF">HF325_004527</name>
</gene>
<dbReference type="PANTHER" id="PTHR28097:SF1">
    <property type="entry name" value="PHEROMONE A FACTOR RECEPTOR"/>
    <property type="match status" value="1"/>
</dbReference>
<dbReference type="OrthoDB" id="2874149at2759"/>
<evidence type="ECO:0000313" key="11">
    <source>
        <dbReference type="EMBL" id="KAF8000738.1"/>
    </source>
</evidence>
<accession>A0A8H7GP58</accession>
<evidence type="ECO:0000256" key="6">
    <source>
        <dbReference type="ARBA" id="ARBA00023040"/>
    </source>
</evidence>
<keyword evidence="9" id="KW-0807">Transducer</keyword>
<dbReference type="CDD" id="cd14966">
    <property type="entry name" value="7tmD_STE3"/>
    <property type="match status" value="1"/>
</dbReference>
<dbReference type="InterPro" id="IPR001499">
    <property type="entry name" value="GPCR_STE3"/>
</dbReference>
<evidence type="ECO:0000256" key="7">
    <source>
        <dbReference type="ARBA" id="ARBA00023136"/>
    </source>
</evidence>
<feature type="transmembrane region" description="Helical" evidence="10">
    <location>
        <begin position="38"/>
        <end position="57"/>
    </location>
</feature>
<comment type="subcellular location">
    <subcellularLocation>
        <location evidence="1">Membrane</location>
        <topology evidence="1">Multi-pass membrane protein</topology>
    </subcellularLocation>
</comment>
<feature type="transmembrane region" description="Helical" evidence="10">
    <location>
        <begin position="166"/>
        <end position="188"/>
    </location>
</feature>
<feature type="transmembrane region" description="Helical" evidence="10">
    <location>
        <begin position="209"/>
        <end position="233"/>
    </location>
</feature>
<keyword evidence="5 10" id="KW-1133">Transmembrane helix</keyword>